<proteinExistence type="inferred from homology"/>
<evidence type="ECO:0000313" key="6">
    <source>
        <dbReference type="EMBL" id="CAG9774016.1"/>
    </source>
</evidence>
<dbReference type="GO" id="GO:0005762">
    <property type="term" value="C:mitochondrial large ribosomal subunit"/>
    <property type="evidence" value="ECO:0007669"/>
    <property type="project" value="TreeGrafter"/>
</dbReference>
<dbReference type="InterPro" id="IPR000352">
    <property type="entry name" value="Pep_chain_release_fac_I"/>
</dbReference>
<comment type="similarity">
    <text evidence="2">Belongs to the prokaryotic/mitochondrial release factor family. Mitochondrion-specific ribosomal protein mL62 subfamily.</text>
</comment>
<dbReference type="Gene3D" id="3.30.160.20">
    <property type="match status" value="1"/>
</dbReference>
<dbReference type="InterPro" id="IPR052104">
    <property type="entry name" value="Mito_Release_Factor_mL62"/>
</dbReference>
<protein>
    <recommendedName>
        <fullName evidence="3">Large ribosomal subunit protein mL62</fullName>
        <ecNumber evidence="1">3.1.1.29</ecNumber>
    </recommendedName>
    <alternativeName>
        <fullName evidence="4">Peptidyl-tRNA hydrolase ICT1, mitochondrial</fullName>
    </alternativeName>
</protein>
<organism evidence="6 7">
    <name type="scientific">Ceutorhynchus assimilis</name>
    <name type="common">cabbage seed weevil</name>
    <dbReference type="NCBI Taxonomy" id="467358"/>
    <lineage>
        <taxon>Eukaryota</taxon>
        <taxon>Metazoa</taxon>
        <taxon>Ecdysozoa</taxon>
        <taxon>Arthropoda</taxon>
        <taxon>Hexapoda</taxon>
        <taxon>Insecta</taxon>
        <taxon>Pterygota</taxon>
        <taxon>Neoptera</taxon>
        <taxon>Endopterygota</taxon>
        <taxon>Coleoptera</taxon>
        <taxon>Polyphaga</taxon>
        <taxon>Cucujiformia</taxon>
        <taxon>Curculionidae</taxon>
        <taxon>Ceutorhynchinae</taxon>
        <taxon>Ceutorhynchus</taxon>
    </lineage>
</organism>
<dbReference type="Pfam" id="PF00472">
    <property type="entry name" value="RF-1"/>
    <property type="match status" value="1"/>
</dbReference>
<evidence type="ECO:0000256" key="2">
    <source>
        <dbReference type="ARBA" id="ARBA00038225"/>
    </source>
</evidence>
<feature type="domain" description="Prokaryotic-type class I peptide chain release factors" evidence="5">
    <location>
        <begin position="70"/>
        <end position="86"/>
    </location>
</feature>
<accession>A0A9N9QTB1</accession>
<dbReference type="FunFam" id="3.30.160.20:FF:000046">
    <property type="entry name" value="Peptidyl-tRNA hydrolase ICT1"/>
    <property type="match status" value="1"/>
</dbReference>
<evidence type="ECO:0000259" key="5">
    <source>
        <dbReference type="PROSITE" id="PS00745"/>
    </source>
</evidence>
<keyword evidence="7" id="KW-1185">Reference proteome</keyword>
<gene>
    <name evidence="6" type="ORF">CEUTPL_LOCUS14399</name>
</gene>
<dbReference type="GO" id="GO:0016150">
    <property type="term" value="F:translation release factor activity, codon nonspecific"/>
    <property type="evidence" value="ECO:0007669"/>
    <property type="project" value="TreeGrafter"/>
</dbReference>
<dbReference type="PANTHER" id="PTHR11075">
    <property type="entry name" value="PEPTIDE CHAIN RELEASE FACTOR"/>
    <property type="match status" value="1"/>
</dbReference>
<name>A0A9N9QTB1_9CUCU</name>
<reference evidence="6" key="1">
    <citation type="submission" date="2022-01" db="EMBL/GenBank/DDBJ databases">
        <authorList>
            <person name="King R."/>
        </authorList>
    </citation>
    <scope>NUCLEOTIDE SEQUENCE</scope>
</reference>
<evidence type="ECO:0000256" key="1">
    <source>
        <dbReference type="ARBA" id="ARBA00013260"/>
    </source>
</evidence>
<dbReference type="EMBL" id="OU892285">
    <property type="protein sequence ID" value="CAG9774016.1"/>
    <property type="molecule type" value="Genomic_DNA"/>
</dbReference>
<dbReference type="GO" id="GO:0070126">
    <property type="term" value="P:mitochondrial translational termination"/>
    <property type="evidence" value="ECO:0007669"/>
    <property type="project" value="TreeGrafter"/>
</dbReference>
<evidence type="ECO:0000256" key="4">
    <source>
        <dbReference type="ARBA" id="ARBA00041531"/>
    </source>
</evidence>
<dbReference type="SUPFAM" id="SSF110916">
    <property type="entry name" value="Peptidyl-tRNA hydrolase domain-like"/>
    <property type="match status" value="1"/>
</dbReference>
<dbReference type="GO" id="GO:0004045">
    <property type="term" value="F:peptidyl-tRNA hydrolase activity"/>
    <property type="evidence" value="ECO:0007669"/>
    <property type="project" value="UniProtKB-EC"/>
</dbReference>
<dbReference type="EC" id="3.1.1.29" evidence="1"/>
<dbReference type="Proteomes" id="UP001152799">
    <property type="component" value="Chromosome 9"/>
</dbReference>
<dbReference type="PROSITE" id="PS00745">
    <property type="entry name" value="RF_PROK_I"/>
    <property type="match status" value="1"/>
</dbReference>
<sequence length="203" mass="23326">MSLLRKSFTLFTSGPLSKYPIRTYKSDLSLEKLHPQSSLKLTTPSKSSLAQSPDFDGYIPLDQLEITYSRSSGPGGQNVNKVNTKVDIRFHLQKANWLSDKVKSKILEKYGAKLSKEGHLIFRSDVTRSQQLNLADCLEKLRACVRDSLYEKPQPSEASLERIRRRIEKANIERIAQKRYIEQKRYNTLSTTLNNNFFSRPQA</sequence>
<evidence type="ECO:0000313" key="7">
    <source>
        <dbReference type="Proteomes" id="UP001152799"/>
    </source>
</evidence>
<evidence type="ECO:0000256" key="3">
    <source>
        <dbReference type="ARBA" id="ARBA00039441"/>
    </source>
</evidence>
<dbReference type="PANTHER" id="PTHR11075:SF54">
    <property type="entry name" value="LARGE RIBOSOMAL SUBUNIT PROTEIN ML62"/>
    <property type="match status" value="1"/>
</dbReference>
<dbReference type="OrthoDB" id="270639at2759"/>
<dbReference type="AlphaFoldDB" id="A0A9N9QTB1"/>